<feature type="domain" description="Nucleotidyl transferase" evidence="4">
    <location>
        <begin position="33"/>
        <end position="155"/>
    </location>
</feature>
<evidence type="ECO:0000313" key="5">
    <source>
        <dbReference type="EMBL" id="AHB49727.1"/>
    </source>
</evidence>
<dbReference type="InterPro" id="IPR050065">
    <property type="entry name" value="GlmU-like"/>
</dbReference>
<dbReference type="PANTHER" id="PTHR43584">
    <property type="entry name" value="NUCLEOTIDYL TRANSFERASE"/>
    <property type="match status" value="1"/>
</dbReference>
<keyword evidence="6" id="KW-1185">Reference proteome</keyword>
<reference evidence="5 6" key="1">
    <citation type="journal article" date="2014" name="Genome Announc.">
        <title>Complete Genome Sequence of Hyphomicrobium nitrativorans Strain NL23, a Denitrifying Bacterium Isolated from Biofilm of a Methanol-Fed Denitrification System Treating Seawater at the Montreal Biodome.</title>
        <authorList>
            <person name="Martineau C."/>
            <person name="Villeneuve C."/>
            <person name="Mauffrey F."/>
            <person name="Villemur R."/>
        </authorList>
    </citation>
    <scope>NUCLEOTIDE SEQUENCE [LARGE SCALE GENOMIC DNA]</scope>
    <source>
        <strain evidence="5">NL23</strain>
    </source>
</reference>
<evidence type="ECO:0000256" key="1">
    <source>
        <dbReference type="ARBA" id="ARBA00022679"/>
    </source>
</evidence>
<feature type="compositionally biased region" description="Low complexity" evidence="3">
    <location>
        <begin position="1"/>
        <end position="20"/>
    </location>
</feature>
<dbReference type="CDD" id="cd06422">
    <property type="entry name" value="NTP_transferase_like_1"/>
    <property type="match status" value="1"/>
</dbReference>
<feature type="region of interest" description="Disordered" evidence="3">
    <location>
        <begin position="1"/>
        <end position="24"/>
    </location>
</feature>
<dbReference type="EMBL" id="CP006912">
    <property type="protein sequence ID" value="AHB49727.1"/>
    <property type="molecule type" value="Genomic_DNA"/>
</dbReference>
<gene>
    <name evidence="5" type="ORF">W911_17165</name>
</gene>
<evidence type="ECO:0000313" key="6">
    <source>
        <dbReference type="Proteomes" id="UP000018542"/>
    </source>
</evidence>
<evidence type="ECO:0000259" key="4">
    <source>
        <dbReference type="Pfam" id="PF00483"/>
    </source>
</evidence>
<dbReference type="HOGENOM" id="CLU_029499_2_1_5"/>
<sequence>MVRPAFSGSGAPGGARPSSFEKPLSMKEPVTTAMVLAAGLGTRMRPLTDAVPKPLVRLKGKPLLDHVLDRLAADGIQRAVVNVHYMPDQIEAHVAGRTSPAITISDERGVLLDTGGGVARALPLLGDTPFLIHNSDSVWAEGIGSNIRRLVRAFDPERMDSLLLLALGADSLGYDGRGDFAMASDGALTRRGERSEAPFVFAGVSIAHPRLFEDAPEAPFSLNVLWNRAMARGRLFGLRLEGTWMHIGTPQAVDDAERWIDRAAGV</sequence>
<organism evidence="5 6">
    <name type="scientific">Hyphomicrobium nitrativorans NL23</name>
    <dbReference type="NCBI Taxonomy" id="1029756"/>
    <lineage>
        <taxon>Bacteria</taxon>
        <taxon>Pseudomonadati</taxon>
        <taxon>Pseudomonadota</taxon>
        <taxon>Alphaproteobacteria</taxon>
        <taxon>Hyphomicrobiales</taxon>
        <taxon>Hyphomicrobiaceae</taxon>
        <taxon>Hyphomicrobium</taxon>
    </lineage>
</organism>
<dbReference type="KEGG" id="hni:W911_17165"/>
<proteinExistence type="predicted"/>
<dbReference type="InterPro" id="IPR005835">
    <property type="entry name" value="NTP_transferase_dom"/>
</dbReference>
<dbReference type="PATRIC" id="fig|1029756.8.peg.3573"/>
<dbReference type="Pfam" id="PF00483">
    <property type="entry name" value="NTP_transferase"/>
    <property type="match status" value="1"/>
</dbReference>
<dbReference type="InterPro" id="IPR029044">
    <property type="entry name" value="Nucleotide-diphossugar_trans"/>
</dbReference>
<dbReference type="GO" id="GO:0016779">
    <property type="term" value="F:nucleotidyltransferase activity"/>
    <property type="evidence" value="ECO:0007669"/>
    <property type="project" value="UniProtKB-KW"/>
</dbReference>
<name>V5SGV1_9HYPH</name>
<dbReference type="STRING" id="1029756.W911_17165"/>
<accession>V5SGV1</accession>
<dbReference type="SUPFAM" id="SSF53448">
    <property type="entry name" value="Nucleotide-diphospho-sugar transferases"/>
    <property type="match status" value="1"/>
</dbReference>
<dbReference type="Gene3D" id="3.90.550.10">
    <property type="entry name" value="Spore Coat Polysaccharide Biosynthesis Protein SpsA, Chain A"/>
    <property type="match status" value="1"/>
</dbReference>
<keyword evidence="2 5" id="KW-0548">Nucleotidyltransferase</keyword>
<dbReference type="PANTHER" id="PTHR43584:SF8">
    <property type="entry name" value="N-ACETYLMURAMATE ALPHA-1-PHOSPHATE URIDYLYLTRANSFERASE"/>
    <property type="match status" value="1"/>
</dbReference>
<evidence type="ECO:0000256" key="3">
    <source>
        <dbReference type="SAM" id="MobiDB-lite"/>
    </source>
</evidence>
<dbReference type="Proteomes" id="UP000018542">
    <property type="component" value="Chromosome"/>
</dbReference>
<evidence type="ECO:0000256" key="2">
    <source>
        <dbReference type="ARBA" id="ARBA00022695"/>
    </source>
</evidence>
<dbReference type="AlphaFoldDB" id="V5SGV1"/>
<protein>
    <submittedName>
        <fullName evidence="5">Mannose-1-phosphate guanylyltransferase</fullName>
    </submittedName>
</protein>
<keyword evidence="1 5" id="KW-0808">Transferase</keyword>